<gene>
    <name evidence="7" type="ORF">DAPK24_009370</name>
</gene>
<feature type="transmembrane region" description="Helical" evidence="5">
    <location>
        <begin position="336"/>
        <end position="356"/>
    </location>
</feature>
<evidence type="ECO:0000256" key="2">
    <source>
        <dbReference type="ARBA" id="ARBA00022692"/>
    </source>
</evidence>
<keyword evidence="8" id="KW-1185">Reference proteome</keyword>
<dbReference type="GO" id="GO:0016020">
    <property type="term" value="C:membrane"/>
    <property type="evidence" value="ECO:0007669"/>
    <property type="project" value="UniProtKB-SubCell"/>
</dbReference>
<organism evidence="7 8">
    <name type="scientific">Pichia kluyveri</name>
    <name type="common">Yeast</name>
    <dbReference type="NCBI Taxonomy" id="36015"/>
    <lineage>
        <taxon>Eukaryota</taxon>
        <taxon>Fungi</taxon>
        <taxon>Dikarya</taxon>
        <taxon>Ascomycota</taxon>
        <taxon>Saccharomycotina</taxon>
        <taxon>Pichiomycetes</taxon>
        <taxon>Pichiales</taxon>
        <taxon>Pichiaceae</taxon>
        <taxon>Pichia</taxon>
    </lineage>
</organism>
<evidence type="ECO:0000313" key="7">
    <source>
        <dbReference type="EMBL" id="GMM44362.1"/>
    </source>
</evidence>
<evidence type="ECO:0000256" key="5">
    <source>
        <dbReference type="SAM" id="Phobius"/>
    </source>
</evidence>
<feature type="transmembrane region" description="Helical" evidence="5">
    <location>
        <begin position="20"/>
        <end position="41"/>
    </location>
</feature>
<dbReference type="PROSITE" id="PS51380">
    <property type="entry name" value="EXS"/>
    <property type="match status" value="1"/>
</dbReference>
<protein>
    <submittedName>
        <fullName evidence="7">Erd1 protein</fullName>
    </submittedName>
</protein>
<proteinExistence type="predicted"/>
<feature type="transmembrane region" description="Helical" evidence="5">
    <location>
        <begin position="95"/>
        <end position="112"/>
    </location>
</feature>
<evidence type="ECO:0000256" key="4">
    <source>
        <dbReference type="ARBA" id="ARBA00023136"/>
    </source>
</evidence>
<name>A0AAV5QZZ2_PICKL</name>
<feature type="transmembrane region" description="Helical" evidence="5">
    <location>
        <begin position="69"/>
        <end position="89"/>
    </location>
</feature>
<evidence type="ECO:0000256" key="3">
    <source>
        <dbReference type="ARBA" id="ARBA00022989"/>
    </source>
</evidence>
<comment type="subcellular location">
    <subcellularLocation>
        <location evidence="1">Membrane</location>
        <topology evidence="1">Multi-pass membrane protein</topology>
    </subcellularLocation>
</comment>
<keyword evidence="4 5" id="KW-0472">Membrane</keyword>
<dbReference type="Proteomes" id="UP001378960">
    <property type="component" value="Unassembled WGS sequence"/>
</dbReference>
<evidence type="ECO:0000313" key="8">
    <source>
        <dbReference type="Proteomes" id="UP001378960"/>
    </source>
</evidence>
<evidence type="ECO:0000259" key="6">
    <source>
        <dbReference type="PROSITE" id="PS51380"/>
    </source>
</evidence>
<sequence length="392" mass="46155">MGEDATISLFDLYFPLPYRVLMLVNLGLLMWHLNLLACKIFKIDILMVLKISQQELTLSKLLYRSKKRLLNVSLVNSVNYFIYLFLVANEISLTVSEWFPLFGIICTFIILLKNDPSYESARLNQTIKRVIRGDIDVSIRNNDILLTDTFTSYNKVLVDFFIYISALILGMQTLPNGSDLSKELSKNHLQFYNFDVLLANFPSFLRLKQCLKEFNLSNKQNMQHLFNAIKYSTAFLPTISIILFKSGILKSQSLWYFTTFINSSYSFYWDITNDWNFGFFSKFLSSKSNVKILRNKLLYNKPVYYLAIIIDFQLRFLWFYKLIYLTSSSPSKLKNINSFANFITILFTTEFGNFLLEILEIFRRWVWVFLKVETEYIKLVSSTDFIEMQSFD</sequence>
<dbReference type="EMBL" id="BTGB01000001">
    <property type="protein sequence ID" value="GMM44362.1"/>
    <property type="molecule type" value="Genomic_DNA"/>
</dbReference>
<dbReference type="InterPro" id="IPR004342">
    <property type="entry name" value="EXS_C"/>
</dbReference>
<feature type="transmembrane region" description="Helical" evidence="5">
    <location>
        <begin position="303"/>
        <end position="324"/>
    </location>
</feature>
<keyword evidence="3 5" id="KW-1133">Transmembrane helix</keyword>
<dbReference type="GO" id="GO:0005737">
    <property type="term" value="C:cytoplasm"/>
    <property type="evidence" value="ECO:0007669"/>
    <property type="project" value="TreeGrafter"/>
</dbReference>
<dbReference type="PANTHER" id="PTHR10783">
    <property type="entry name" value="XENOTROPIC AND POLYTROPIC RETROVIRUS RECEPTOR 1-RELATED"/>
    <property type="match status" value="1"/>
</dbReference>
<feature type="domain" description="EXS" evidence="6">
    <location>
        <begin position="186"/>
        <end position="392"/>
    </location>
</feature>
<comment type="caution">
    <text evidence="7">The sequence shown here is derived from an EMBL/GenBank/DDBJ whole genome shotgun (WGS) entry which is preliminary data.</text>
</comment>
<evidence type="ECO:0000256" key="1">
    <source>
        <dbReference type="ARBA" id="ARBA00004141"/>
    </source>
</evidence>
<keyword evidence="2 5" id="KW-0812">Transmembrane</keyword>
<dbReference type="Pfam" id="PF03124">
    <property type="entry name" value="EXS"/>
    <property type="match status" value="1"/>
</dbReference>
<reference evidence="7 8" key="1">
    <citation type="journal article" date="2023" name="Elife">
        <title>Identification of key yeast species and microbe-microbe interactions impacting larval growth of Drosophila in the wild.</title>
        <authorList>
            <person name="Mure A."/>
            <person name="Sugiura Y."/>
            <person name="Maeda R."/>
            <person name="Honda K."/>
            <person name="Sakurai N."/>
            <person name="Takahashi Y."/>
            <person name="Watada M."/>
            <person name="Katoh T."/>
            <person name="Gotoh A."/>
            <person name="Gotoh Y."/>
            <person name="Taniguchi I."/>
            <person name="Nakamura K."/>
            <person name="Hayashi T."/>
            <person name="Katayama T."/>
            <person name="Uemura T."/>
            <person name="Hattori Y."/>
        </authorList>
    </citation>
    <scope>NUCLEOTIDE SEQUENCE [LARGE SCALE GENOMIC DNA]</scope>
    <source>
        <strain evidence="7 8">PK-24</strain>
    </source>
</reference>
<accession>A0AAV5QZZ2</accession>
<dbReference type="PANTHER" id="PTHR10783:SF46">
    <property type="entry name" value="PROTEIN ERD1 HOMOLOG 2"/>
    <property type="match status" value="1"/>
</dbReference>
<dbReference type="AlphaFoldDB" id="A0AAV5QZZ2"/>